<gene>
    <name evidence="2" type="primary">bepE_2</name>
    <name evidence="2" type="ORF">Pan265_09420</name>
</gene>
<feature type="transmembrane region" description="Helical" evidence="1">
    <location>
        <begin position="863"/>
        <end position="882"/>
    </location>
</feature>
<evidence type="ECO:0000313" key="2">
    <source>
        <dbReference type="EMBL" id="QDU71095.1"/>
    </source>
</evidence>
<dbReference type="InterPro" id="IPR001036">
    <property type="entry name" value="Acrflvin-R"/>
</dbReference>
<reference evidence="2 3" key="1">
    <citation type="submission" date="2019-02" db="EMBL/GenBank/DDBJ databases">
        <title>Deep-cultivation of Planctomycetes and their phenomic and genomic characterization uncovers novel biology.</title>
        <authorList>
            <person name="Wiegand S."/>
            <person name="Jogler M."/>
            <person name="Boedeker C."/>
            <person name="Pinto D."/>
            <person name="Vollmers J."/>
            <person name="Rivas-Marin E."/>
            <person name="Kohn T."/>
            <person name="Peeters S.H."/>
            <person name="Heuer A."/>
            <person name="Rast P."/>
            <person name="Oberbeckmann S."/>
            <person name="Bunk B."/>
            <person name="Jeske O."/>
            <person name="Meyerdierks A."/>
            <person name="Storesund J.E."/>
            <person name="Kallscheuer N."/>
            <person name="Luecker S."/>
            <person name="Lage O.M."/>
            <person name="Pohl T."/>
            <person name="Merkel B.J."/>
            <person name="Hornburger P."/>
            <person name="Mueller R.-W."/>
            <person name="Bruemmer F."/>
            <person name="Labrenz M."/>
            <person name="Spormann A.M."/>
            <person name="Op den Camp H."/>
            <person name="Overmann J."/>
            <person name="Amann R."/>
            <person name="Jetten M.S.M."/>
            <person name="Mascher T."/>
            <person name="Medema M.H."/>
            <person name="Devos D.P."/>
            <person name="Kaster A.-K."/>
            <person name="Ovreas L."/>
            <person name="Rohde M."/>
            <person name="Galperin M.Y."/>
            <person name="Jogler C."/>
        </authorList>
    </citation>
    <scope>NUCLEOTIDE SEQUENCE [LARGE SCALE GENOMIC DNA]</scope>
    <source>
        <strain evidence="2 3">Pan265</strain>
    </source>
</reference>
<feature type="transmembrane region" description="Helical" evidence="1">
    <location>
        <begin position="914"/>
        <end position="936"/>
    </location>
</feature>
<dbReference type="Gene3D" id="1.20.1640.10">
    <property type="entry name" value="Multidrug efflux transporter AcrB transmembrane domain"/>
    <property type="match status" value="2"/>
</dbReference>
<dbReference type="OrthoDB" id="9757876at2"/>
<feature type="transmembrane region" description="Helical" evidence="1">
    <location>
        <begin position="528"/>
        <end position="546"/>
    </location>
</feature>
<dbReference type="SUPFAM" id="SSF82866">
    <property type="entry name" value="Multidrug efflux transporter AcrB transmembrane domain"/>
    <property type="match status" value="2"/>
</dbReference>
<keyword evidence="1" id="KW-1133">Transmembrane helix</keyword>
<feature type="transmembrane region" description="Helical" evidence="1">
    <location>
        <begin position="438"/>
        <end position="456"/>
    </location>
</feature>
<dbReference type="Proteomes" id="UP000320386">
    <property type="component" value="Chromosome"/>
</dbReference>
<dbReference type="RefSeq" id="WP_145445233.1">
    <property type="nucleotide sequence ID" value="NZ_CP036280.1"/>
</dbReference>
<proteinExistence type="predicted"/>
<dbReference type="GO" id="GO:0042910">
    <property type="term" value="F:xenobiotic transmembrane transporter activity"/>
    <property type="evidence" value="ECO:0007669"/>
    <property type="project" value="TreeGrafter"/>
</dbReference>
<organism evidence="2 3">
    <name type="scientific">Mucisphaera calidilacus</name>
    <dbReference type="NCBI Taxonomy" id="2527982"/>
    <lineage>
        <taxon>Bacteria</taxon>
        <taxon>Pseudomonadati</taxon>
        <taxon>Planctomycetota</taxon>
        <taxon>Phycisphaerae</taxon>
        <taxon>Phycisphaerales</taxon>
        <taxon>Phycisphaeraceae</taxon>
        <taxon>Mucisphaera</taxon>
    </lineage>
</organism>
<dbReference type="Gene3D" id="3.30.70.1320">
    <property type="entry name" value="Multidrug efflux transporter AcrB pore domain like"/>
    <property type="match status" value="1"/>
</dbReference>
<feature type="transmembrane region" description="Helical" evidence="1">
    <location>
        <begin position="964"/>
        <end position="985"/>
    </location>
</feature>
<evidence type="ECO:0000256" key="1">
    <source>
        <dbReference type="SAM" id="Phobius"/>
    </source>
</evidence>
<feature type="transmembrane region" description="Helical" evidence="1">
    <location>
        <begin position="991"/>
        <end position="1016"/>
    </location>
</feature>
<feature type="transmembrane region" description="Helical" evidence="1">
    <location>
        <begin position="362"/>
        <end position="382"/>
    </location>
</feature>
<feature type="transmembrane region" description="Helical" evidence="1">
    <location>
        <begin position="394"/>
        <end position="417"/>
    </location>
</feature>
<protein>
    <submittedName>
        <fullName evidence="2">Efflux pump membrane transporter BepE</fullName>
    </submittedName>
</protein>
<evidence type="ECO:0000313" key="3">
    <source>
        <dbReference type="Proteomes" id="UP000320386"/>
    </source>
</evidence>
<dbReference type="PRINTS" id="PR00702">
    <property type="entry name" value="ACRIFLAVINRP"/>
</dbReference>
<dbReference type="KEGG" id="mcad:Pan265_09420"/>
<feature type="transmembrane region" description="Helical" evidence="1">
    <location>
        <begin position="468"/>
        <end position="495"/>
    </location>
</feature>
<dbReference type="PANTHER" id="PTHR32063">
    <property type="match status" value="1"/>
</dbReference>
<keyword evidence="1" id="KW-0472">Membrane</keyword>
<accession>A0A518BVU0</accession>
<keyword evidence="1" id="KW-0812">Transmembrane</keyword>
<keyword evidence="3" id="KW-1185">Reference proteome</keyword>
<dbReference type="Gene3D" id="3.30.70.1430">
    <property type="entry name" value="Multidrug efflux transporter AcrB pore domain"/>
    <property type="match status" value="2"/>
</dbReference>
<dbReference type="AlphaFoldDB" id="A0A518BVU0"/>
<feature type="transmembrane region" description="Helical" evidence="1">
    <location>
        <begin position="336"/>
        <end position="355"/>
    </location>
</feature>
<dbReference type="GO" id="GO:0005886">
    <property type="term" value="C:plasma membrane"/>
    <property type="evidence" value="ECO:0007669"/>
    <property type="project" value="TreeGrafter"/>
</dbReference>
<dbReference type="Gene3D" id="3.30.70.1440">
    <property type="entry name" value="Multidrug efflux transporter AcrB pore domain"/>
    <property type="match status" value="1"/>
</dbReference>
<dbReference type="SUPFAM" id="SSF82714">
    <property type="entry name" value="Multidrug efflux transporter AcrB TolC docking domain, DN and DC subdomains"/>
    <property type="match status" value="1"/>
</dbReference>
<dbReference type="SUPFAM" id="SSF82693">
    <property type="entry name" value="Multidrug efflux transporter AcrB pore domain, PN1, PN2, PC1 and PC2 subdomains"/>
    <property type="match status" value="2"/>
</dbReference>
<feature type="transmembrane region" description="Helical" evidence="1">
    <location>
        <begin position="889"/>
        <end position="908"/>
    </location>
</feature>
<sequence length="1021" mass="112885">MSLPSLAVSQRKFTWFTTVLLMVGGLIAYTQLGQLEDPEFAIKNAVIVTAYPGASPEEVEQEVTDRLERAIQEMPQIKEFESFSRAGLSYIELEIQSSYRAKQLPQVWDTLRKKIRDAARDLPPGAHPPSVADDFGDVYGFLLAVYTDGLTDARLEQYADELKRELSLVEGVARVELWGVRDRDVRIEIAESRLHEIGITPSDIERTLQTQNLVTDAGRVERGGERWRVEVTGAFTDPTDIENLVIQQSGSRDDDRLLRIKDVATVTMSYADPPDTLMRFNGWPAIGLAISNRSGTNVVRVGEAIDARLRVLMADLPVGVEVDRISWQSDLVSTSINGFMINLIEAVVIVLIVLWVTMGLRVAAVVSLTGLVFTIVGTFIVMRGWGIDLQRVSLGALVVSMGMMVDNAIVVADGILVRLNRGMDRVQAAVQAASQPSWPLLGATVVAVMAFYPIYASDENAGEFCASLFQVIAISLLLSWVLSVTIAPLMCLAILRSPERGEEVTDPYSGGLYRWFGWILRVTIRYKWASLVVMVVLLIGSLFGMTRVDQMFFPKSDRQQFMVDCWMPEGTDIDRVSDVLRRLERSLERSEAITAVSTFIGQGPPRFYLPVSPERPYASYGQLIVNVNDYRRVDGLIAEIDRWSKQNTPDARIIPRRYNVGPGETWQVQARFSGPGDTDPAVLRSIAASAERILREASDTRVVRNNWRQRTKKLTIDYDQDRGRWASVDREDIAAATLRAFDGLTVGQYREGDKLIPITLRHTESERQRAASNAGNLQVVQSSGRFTLPLSQVSERIGVTWEDPLIWRWNRRRAITVQAVPAGTAPHLLKQVKDDIEAIELPAGYRLEWDGESRSSGEAQASLVPGVVPAVCVMALVVVGLFNAFRPPLVILCIVPFAMVGVTTGLLLTGQPFGFVALLGAMSLSGMMIKNAIVLLDEIDIELRDGSSRYQAVINSTLSRFRPVLLAAGTTILGVVPLLTDVFWVSMSVVIMFGLAVGAALTMVGIPVLYACFYGIKPEGS</sequence>
<feature type="transmembrane region" description="Helical" evidence="1">
    <location>
        <begin position="12"/>
        <end position="32"/>
    </location>
</feature>
<dbReference type="Pfam" id="PF00873">
    <property type="entry name" value="ACR_tran"/>
    <property type="match status" value="1"/>
</dbReference>
<dbReference type="Gene3D" id="3.30.2090.10">
    <property type="entry name" value="Multidrug efflux transporter AcrB TolC docking domain, DN and DC subdomains"/>
    <property type="match status" value="2"/>
</dbReference>
<dbReference type="PANTHER" id="PTHR32063:SF18">
    <property type="entry name" value="CATION EFFLUX SYSTEM PROTEIN"/>
    <property type="match status" value="1"/>
</dbReference>
<name>A0A518BVU0_9BACT</name>
<dbReference type="EMBL" id="CP036280">
    <property type="protein sequence ID" value="QDU71095.1"/>
    <property type="molecule type" value="Genomic_DNA"/>
</dbReference>
<dbReference type="InterPro" id="IPR027463">
    <property type="entry name" value="AcrB_DN_DC_subdom"/>
</dbReference>